<gene>
    <name evidence="1" type="ORF">SAMN06265370_104268</name>
</gene>
<sequence>MHLTEGQAHGLEYYHSLIDQANSHPDLLMKEILSKIEGDGFRGLSVTFPHT</sequence>
<evidence type="ECO:0000313" key="1">
    <source>
        <dbReference type="EMBL" id="SNR42935.1"/>
    </source>
</evidence>
<keyword evidence="2" id="KW-1185">Reference proteome</keyword>
<dbReference type="AlphaFoldDB" id="A0A238W8L2"/>
<protein>
    <submittedName>
        <fullName evidence="1">Uncharacterized protein</fullName>
    </submittedName>
</protein>
<dbReference type="EMBL" id="FZNN01000004">
    <property type="protein sequence ID" value="SNR42935.1"/>
    <property type="molecule type" value="Genomic_DNA"/>
</dbReference>
<accession>A0A238W8L2</accession>
<dbReference type="RefSeq" id="WP_176439073.1">
    <property type="nucleotide sequence ID" value="NZ_FZNN01000004.1"/>
</dbReference>
<name>A0A238W8L2_9RHOB</name>
<proteinExistence type="predicted"/>
<organism evidence="1 2">
    <name type="scientific">Puniceibacterium sediminis</name>
    <dbReference type="NCBI Taxonomy" id="1608407"/>
    <lineage>
        <taxon>Bacteria</taxon>
        <taxon>Pseudomonadati</taxon>
        <taxon>Pseudomonadota</taxon>
        <taxon>Alphaproteobacteria</taxon>
        <taxon>Rhodobacterales</taxon>
        <taxon>Paracoccaceae</taxon>
        <taxon>Puniceibacterium</taxon>
    </lineage>
</organism>
<reference evidence="1 2" key="1">
    <citation type="submission" date="2017-06" db="EMBL/GenBank/DDBJ databases">
        <authorList>
            <person name="Kim H.J."/>
            <person name="Triplett B.A."/>
        </authorList>
    </citation>
    <scope>NUCLEOTIDE SEQUENCE [LARGE SCALE GENOMIC DNA]</scope>
    <source>
        <strain evidence="1 2">DSM 29052</strain>
    </source>
</reference>
<dbReference type="Proteomes" id="UP000198417">
    <property type="component" value="Unassembled WGS sequence"/>
</dbReference>
<evidence type="ECO:0000313" key="2">
    <source>
        <dbReference type="Proteomes" id="UP000198417"/>
    </source>
</evidence>